<feature type="compositionally biased region" description="Polar residues" evidence="1">
    <location>
        <begin position="1"/>
        <end position="33"/>
    </location>
</feature>
<protein>
    <submittedName>
        <fullName evidence="2">Uncharacterized protein</fullName>
    </submittedName>
</protein>
<evidence type="ECO:0000256" key="1">
    <source>
        <dbReference type="SAM" id="MobiDB-lite"/>
    </source>
</evidence>
<gene>
    <name evidence="2" type="ORF">EW145_g2262</name>
</gene>
<name>A0A4S4LBI8_9AGAM</name>
<evidence type="ECO:0000313" key="2">
    <source>
        <dbReference type="EMBL" id="THH09082.1"/>
    </source>
</evidence>
<keyword evidence="3" id="KW-1185">Reference proteome</keyword>
<accession>A0A4S4LBI8</accession>
<reference evidence="2 3" key="1">
    <citation type="submission" date="2019-02" db="EMBL/GenBank/DDBJ databases">
        <title>Genome sequencing of the rare red list fungi Phellinidium pouzarii.</title>
        <authorList>
            <person name="Buettner E."/>
            <person name="Kellner H."/>
        </authorList>
    </citation>
    <scope>NUCLEOTIDE SEQUENCE [LARGE SCALE GENOMIC DNA]</scope>
    <source>
        <strain evidence="2 3">DSM 108285</strain>
    </source>
</reference>
<dbReference type="EMBL" id="SGPK01000076">
    <property type="protein sequence ID" value="THH09082.1"/>
    <property type="molecule type" value="Genomic_DNA"/>
</dbReference>
<evidence type="ECO:0000313" key="3">
    <source>
        <dbReference type="Proteomes" id="UP000308199"/>
    </source>
</evidence>
<proteinExistence type="predicted"/>
<dbReference type="OrthoDB" id="10653657at2759"/>
<organism evidence="2 3">
    <name type="scientific">Phellinidium pouzarii</name>
    <dbReference type="NCBI Taxonomy" id="167371"/>
    <lineage>
        <taxon>Eukaryota</taxon>
        <taxon>Fungi</taxon>
        <taxon>Dikarya</taxon>
        <taxon>Basidiomycota</taxon>
        <taxon>Agaricomycotina</taxon>
        <taxon>Agaricomycetes</taxon>
        <taxon>Hymenochaetales</taxon>
        <taxon>Hymenochaetaceae</taxon>
        <taxon>Phellinidium</taxon>
    </lineage>
</organism>
<feature type="region of interest" description="Disordered" evidence="1">
    <location>
        <begin position="1"/>
        <end position="56"/>
    </location>
</feature>
<dbReference type="Proteomes" id="UP000308199">
    <property type="component" value="Unassembled WGS sequence"/>
</dbReference>
<feature type="compositionally biased region" description="Basic and acidic residues" evidence="1">
    <location>
        <begin position="41"/>
        <end position="56"/>
    </location>
</feature>
<comment type="caution">
    <text evidence="2">The sequence shown here is derived from an EMBL/GenBank/DDBJ whole genome shotgun (WGS) entry which is preliminary data.</text>
</comment>
<sequence>MASRMTSRSSPVENKNNTQGTPSLSFYQESGQQYRPFINPERIETNDARRNSGQDRRAYVRGVPKEFLGIMDTTATSPVTIEPVVPIVEHPHSEATPEMPEPDDQHLLHLSSDLQFSTSSNLDRRIVMDDLHLPIMEADRSYLRLHIPDLSSEYFISSPGSFDEHTSSSYVIGEEGSCFSSMQHSNSDIEHLYSNTELFANMNSGELPSSENYDVGIHYSDSTSSYSPSSSFSLDSSQPLTPVSAYSEEPQGVLVHGCYEDHSQDMHSSCQVSFDSSVGSSHSHSAICMPYEMHETFDQTPSIPYDRWGNQSINNYNGLYGDSKVQFSVDSNYSPHGPVFSSGGDPNAFLCAEPFQCQSI</sequence>
<dbReference type="AlphaFoldDB" id="A0A4S4LBI8"/>